<gene>
    <name evidence="1" type="ORF">LCPAC401_02260</name>
</gene>
<evidence type="ECO:0008006" key="2">
    <source>
        <dbReference type="Google" id="ProtNLM"/>
    </source>
</evidence>
<organism evidence="1">
    <name type="scientific">Pithovirus LCPAC401</name>
    <dbReference type="NCBI Taxonomy" id="2506595"/>
    <lineage>
        <taxon>Viruses</taxon>
        <taxon>Pithoviruses</taxon>
    </lineage>
</organism>
<dbReference type="EMBL" id="MK500579">
    <property type="protein sequence ID" value="QBK92588.1"/>
    <property type="molecule type" value="Genomic_DNA"/>
</dbReference>
<proteinExistence type="predicted"/>
<protein>
    <recommendedName>
        <fullName evidence="2">HNH endonuclease</fullName>
    </recommendedName>
</protein>
<name>A0A481Z9M2_9VIRU</name>
<evidence type="ECO:0000313" key="1">
    <source>
        <dbReference type="EMBL" id="QBK92588.1"/>
    </source>
</evidence>
<dbReference type="Gene3D" id="3.30.40.220">
    <property type="match status" value="2"/>
</dbReference>
<reference evidence="1" key="1">
    <citation type="journal article" date="2019" name="MBio">
        <title>Virus Genomes from Deep Sea Sediments Expand the Ocean Megavirome and Support Independent Origins of Viral Gigantism.</title>
        <authorList>
            <person name="Backstrom D."/>
            <person name="Yutin N."/>
            <person name="Jorgensen S.L."/>
            <person name="Dharamshi J."/>
            <person name="Homa F."/>
            <person name="Zaremba-Niedwiedzka K."/>
            <person name="Spang A."/>
            <person name="Wolf Y.I."/>
            <person name="Koonin E.V."/>
            <person name="Ettema T.J."/>
        </authorList>
    </citation>
    <scope>NUCLEOTIDE SEQUENCE</scope>
</reference>
<sequence>MTEGERCHIHKDGTIYCGSTDTLTNKPCMQRVVMLGDRCGPHNKENDDTFKRCFGCENIKPLEEFNIKRDGRGSKCKECINGRNYPRRTTGNKVCSTCETSKHVVYFTSYKSSKDGLYNVCSVCTNNMRYELKSTLDGFIKFIMNDSKFGAKKKGFKHEIDEQYVLDLYKSQNEICLKTGLTMEHLKSYDSNQLERLSEQSYYNMSLDRIDSKIGYIDGNVQVTTWGYNMIKGDLDEKEIYERCKDIVDHQKKTDKSKKKITIDSITEIFIRTLCSQTQHSLNKRFKRIDAKFKQFSERCTDREDLREAEYKRLYRRSKIFDITLEQLYEMFELQGGRCNLCDKSLTTHTETKLRPRVGRTHMREENHNNISIDRIDSLGDYSNDNVQIVCARCNLMKGCMKQPIFIEFCNLIVKVHIV</sequence>
<accession>A0A481Z9M2</accession>